<protein>
    <submittedName>
        <fullName evidence="1">Uncharacterized protein</fullName>
    </submittedName>
</protein>
<name>A0A0B1RT40_OESDE</name>
<keyword evidence="2" id="KW-1185">Reference proteome</keyword>
<proteinExistence type="predicted"/>
<feature type="non-terminal residue" evidence="1">
    <location>
        <position position="1"/>
    </location>
</feature>
<dbReference type="OrthoDB" id="2016263at2759"/>
<dbReference type="EMBL" id="KN611954">
    <property type="protein sequence ID" value="KHJ76238.1"/>
    <property type="molecule type" value="Genomic_DNA"/>
</dbReference>
<dbReference type="AlphaFoldDB" id="A0A0B1RT40"/>
<sequence length="159" mass="18218">LRSKLRRTKEAAQRSEVSTSNADELCARLSQRRHMLLILACELSAEELEPKCQGVVVLFVIFPREHSLQLYKGIMERIGSENRDERLYIKEFGVHDEEEDSTTEDENDLASVFHDAMMDSATYPSLESLPAQLKDILRGWHAEASAYTQRITKEGEKYA</sequence>
<evidence type="ECO:0000313" key="2">
    <source>
        <dbReference type="Proteomes" id="UP000053660"/>
    </source>
</evidence>
<evidence type="ECO:0000313" key="1">
    <source>
        <dbReference type="EMBL" id="KHJ76238.1"/>
    </source>
</evidence>
<feature type="non-terminal residue" evidence="1">
    <location>
        <position position="159"/>
    </location>
</feature>
<accession>A0A0B1RT40</accession>
<gene>
    <name evidence="1" type="ORF">OESDEN_24142</name>
</gene>
<reference evidence="1 2" key="1">
    <citation type="submission" date="2014-03" db="EMBL/GenBank/DDBJ databases">
        <title>Draft genome of the hookworm Oesophagostomum dentatum.</title>
        <authorList>
            <person name="Mitreva M."/>
        </authorList>
    </citation>
    <scope>NUCLEOTIDE SEQUENCE [LARGE SCALE GENOMIC DNA]</scope>
    <source>
        <strain evidence="1 2">OD-Hann</strain>
    </source>
</reference>
<dbReference type="Proteomes" id="UP000053660">
    <property type="component" value="Unassembled WGS sequence"/>
</dbReference>
<organism evidence="1 2">
    <name type="scientific">Oesophagostomum dentatum</name>
    <name type="common">Nodular worm</name>
    <dbReference type="NCBI Taxonomy" id="61180"/>
    <lineage>
        <taxon>Eukaryota</taxon>
        <taxon>Metazoa</taxon>
        <taxon>Ecdysozoa</taxon>
        <taxon>Nematoda</taxon>
        <taxon>Chromadorea</taxon>
        <taxon>Rhabditida</taxon>
        <taxon>Rhabditina</taxon>
        <taxon>Rhabditomorpha</taxon>
        <taxon>Strongyloidea</taxon>
        <taxon>Strongylidae</taxon>
        <taxon>Oesophagostomum</taxon>
    </lineage>
</organism>